<reference evidence="1 2" key="1">
    <citation type="journal article" date="2016" name="Nat. Commun.">
        <title>Thousands of microbial genomes shed light on interconnected biogeochemical processes in an aquifer system.</title>
        <authorList>
            <person name="Anantharaman K."/>
            <person name="Brown C.T."/>
            <person name="Hug L.A."/>
            <person name="Sharon I."/>
            <person name="Castelle C.J."/>
            <person name="Probst A.J."/>
            <person name="Thomas B.C."/>
            <person name="Singh A."/>
            <person name="Wilkins M.J."/>
            <person name="Karaoz U."/>
            <person name="Brodie E.L."/>
            <person name="Williams K.H."/>
            <person name="Hubbard S.S."/>
            <person name="Banfield J.F."/>
        </authorList>
    </citation>
    <scope>NUCLEOTIDE SEQUENCE [LARGE SCALE GENOMIC DNA]</scope>
</reference>
<name>A0A1F5GJP3_9BACT</name>
<dbReference type="Gene3D" id="2.40.70.10">
    <property type="entry name" value="Acid Proteases"/>
    <property type="match status" value="1"/>
</dbReference>
<gene>
    <name evidence="1" type="ORF">A3D81_03105</name>
</gene>
<evidence type="ECO:0008006" key="3">
    <source>
        <dbReference type="Google" id="ProtNLM"/>
    </source>
</evidence>
<dbReference type="GO" id="GO:0006508">
    <property type="term" value="P:proteolysis"/>
    <property type="evidence" value="ECO:0007669"/>
    <property type="project" value="InterPro"/>
</dbReference>
<evidence type="ECO:0000313" key="2">
    <source>
        <dbReference type="Proteomes" id="UP000178492"/>
    </source>
</evidence>
<organism evidence="1 2">
    <name type="scientific">Candidatus Curtissbacteria bacterium RIFCSPHIGHO2_02_FULL_40_17</name>
    <dbReference type="NCBI Taxonomy" id="1797715"/>
    <lineage>
        <taxon>Bacteria</taxon>
        <taxon>Candidatus Curtissiibacteriota</taxon>
    </lineage>
</organism>
<dbReference type="InterPro" id="IPR001969">
    <property type="entry name" value="Aspartic_peptidase_AS"/>
</dbReference>
<dbReference type="PROSITE" id="PS00141">
    <property type="entry name" value="ASP_PROTEASE"/>
    <property type="match status" value="1"/>
</dbReference>
<evidence type="ECO:0000313" key="1">
    <source>
        <dbReference type="EMBL" id="OGD92029.1"/>
    </source>
</evidence>
<dbReference type="EMBL" id="MFBE01000005">
    <property type="protein sequence ID" value="OGD92029.1"/>
    <property type="molecule type" value="Genomic_DNA"/>
</dbReference>
<proteinExistence type="predicted"/>
<dbReference type="GO" id="GO:0004190">
    <property type="term" value="F:aspartic-type endopeptidase activity"/>
    <property type="evidence" value="ECO:0007669"/>
    <property type="project" value="InterPro"/>
</dbReference>
<dbReference type="SUPFAM" id="SSF50630">
    <property type="entry name" value="Acid proteases"/>
    <property type="match status" value="1"/>
</dbReference>
<dbReference type="AlphaFoldDB" id="A0A1F5GJP3"/>
<sequence>MADYKFRYFQSPREQNGKLIYVPIPLIDIVVNFKRGQMLNVLALVDSGASVNLFPASLGEKLGINIRKGKKHKIAGIGDIQIESFFYEGIGIFIEGHKIETNAYFSYQQQIPLLGQNGFFDKCDKILFNRREEEIIITV</sequence>
<protein>
    <recommendedName>
        <fullName evidence="3">Peptidase A2 domain-containing protein</fullName>
    </recommendedName>
</protein>
<dbReference type="Proteomes" id="UP000178492">
    <property type="component" value="Unassembled WGS sequence"/>
</dbReference>
<comment type="caution">
    <text evidence="1">The sequence shown here is derived from an EMBL/GenBank/DDBJ whole genome shotgun (WGS) entry which is preliminary data.</text>
</comment>
<accession>A0A1F5GJP3</accession>
<dbReference type="InterPro" id="IPR021109">
    <property type="entry name" value="Peptidase_aspartic_dom_sf"/>
</dbReference>